<evidence type="ECO:0000313" key="2">
    <source>
        <dbReference type="EMBL" id="CAA0830007.1"/>
    </source>
</evidence>
<proteinExistence type="predicted"/>
<dbReference type="Pfam" id="PF07734">
    <property type="entry name" value="FBA_1"/>
    <property type="match status" value="1"/>
</dbReference>
<dbReference type="InterPro" id="IPR036047">
    <property type="entry name" value="F-box-like_dom_sf"/>
</dbReference>
<dbReference type="NCBIfam" id="TIGR01640">
    <property type="entry name" value="F_box_assoc_1"/>
    <property type="match status" value="1"/>
</dbReference>
<name>A0A9N7NFX1_STRHE</name>
<gene>
    <name evidence="2" type="ORF">SHERM_25487</name>
</gene>
<evidence type="ECO:0000259" key="1">
    <source>
        <dbReference type="PROSITE" id="PS50181"/>
    </source>
</evidence>
<dbReference type="PANTHER" id="PTHR31672:SF10">
    <property type="entry name" value="F-BOX DOMAIN-CONTAINING PROTEIN"/>
    <property type="match status" value="1"/>
</dbReference>
<dbReference type="SUPFAM" id="SSF81383">
    <property type="entry name" value="F-box domain"/>
    <property type="match status" value="1"/>
</dbReference>
<dbReference type="PANTHER" id="PTHR31672">
    <property type="entry name" value="BNACNNG10540D PROTEIN"/>
    <property type="match status" value="1"/>
</dbReference>
<dbReference type="InterPro" id="IPR017451">
    <property type="entry name" value="F-box-assoc_interact_dom"/>
</dbReference>
<dbReference type="Gene3D" id="1.20.1280.50">
    <property type="match status" value="1"/>
</dbReference>
<dbReference type="PROSITE" id="PS50181">
    <property type="entry name" value="FBOX"/>
    <property type="match status" value="1"/>
</dbReference>
<dbReference type="InterPro" id="IPR050796">
    <property type="entry name" value="SCF_F-box_component"/>
</dbReference>
<comment type="caution">
    <text evidence="2">The sequence shown here is derived from an EMBL/GenBank/DDBJ whole genome shotgun (WGS) entry which is preliminary data.</text>
</comment>
<dbReference type="AlphaFoldDB" id="A0A9N7NFX1"/>
<dbReference type="SMART" id="SM00256">
    <property type="entry name" value="FBOX"/>
    <property type="match status" value="1"/>
</dbReference>
<reference evidence="2" key="1">
    <citation type="submission" date="2019-12" db="EMBL/GenBank/DDBJ databases">
        <authorList>
            <person name="Scholes J."/>
        </authorList>
    </citation>
    <scope>NUCLEOTIDE SEQUENCE</scope>
</reference>
<accession>A0A9N7NFX1</accession>
<dbReference type="EMBL" id="CACSLK010027801">
    <property type="protein sequence ID" value="CAA0830007.1"/>
    <property type="molecule type" value="Genomic_DNA"/>
</dbReference>
<dbReference type="OrthoDB" id="5314306at2759"/>
<sequence length="386" mass="44261">MSDYLPQEVWANVFLRLPVKTLIGIRSVCKYFDYIIRSPSFISDHLAISKQNQIPLVRYLRGREKSKRKEHYALIPNNLEYLEDIREIDFPFRSECYKHFKVIGASNGLICLSDEGYRRARGIILWNPSIKRYLTLPKPQLSLKSLKVFNFSYVVAFGYDCGSDDYKVLRITYVVGIRSGKKRRVDPPKPGPVFEIYTVKSGSWRNLNIDERPFPYWLDDANQAFVWGCLHWLNGSSSIGCFDLRNEVFNDGIGLPEGVNGWHSHLAVLGEKLALVEDHTPVKGIADVWAMEEYGEVGSWRKLYHVDTMPGYFLFVGFTDNGSIMGTIDRNKLYCYDPGQDFLNNLCTRGAVGSFHVEMYMESLVLVDGRSAVPRSESITLEGEDW</sequence>
<feature type="domain" description="F-box" evidence="1">
    <location>
        <begin position="1"/>
        <end position="45"/>
    </location>
</feature>
<dbReference type="Proteomes" id="UP001153555">
    <property type="component" value="Unassembled WGS sequence"/>
</dbReference>
<dbReference type="InterPro" id="IPR006527">
    <property type="entry name" value="F-box-assoc_dom_typ1"/>
</dbReference>
<evidence type="ECO:0000313" key="3">
    <source>
        <dbReference type="Proteomes" id="UP001153555"/>
    </source>
</evidence>
<protein>
    <recommendedName>
        <fullName evidence="1">F-box domain-containing protein</fullName>
    </recommendedName>
</protein>
<keyword evidence="3" id="KW-1185">Reference proteome</keyword>
<organism evidence="2 3">
    <name type="scientific">Striga hermonthica</name>
    <name type="common">Purple witchweed</name>
    <name type="synonym">Buchnera hermonthica</name>
    <dbReference type="NCBI Taxonomy" id="68872"/>
    <lineage>
        <taxon>Eukaryota</taxon>
        <taxon>Viridiplantae</taxon>
        <taxon>Streptophyta</taxon>
        <taxon>Embryophyta</taxon>
        <taxon>Tracheophyta</taxon>
        <taxon>Spermatophyta</taxon>
        <taxon>Magnoliopsida</taxon>
        <taxon>eudicotyledons</taxon>
        <taxon>Gunneridae</taxon>
        <taxon>Pentapetalae</taxon>
        <taxon>asterids</taxon>
        <taxon>lamiids</taxon>
        <taxon>Lamiales</taxon>
        <taxon>Orobanchaceae</taxon>
        <taxon>Buchnereae</taxon>
        <taxon>Striga</taxon>
    </lineage>
</organism>
<dbReference type="InterPro" id="IPR001810">
    <property type="entry name" value="F-box_dom"/>
</dbReference>
<dbReference type="Pfam" id="PF00646">
    <property type="entry name" value="F-box"/>
    <property type="match status" value="1"/>
</dbReference>